<organism evidence="2 3">
    <name type="scientific">Aphis glycines</name>
    <name type="common">Soybean aphid</name>
    <dbReference type="NCBI Taxonomy" id="307491"/>
    <lineage>
        <taxon>Eukaryota</taxon>
        <taxon>Metazoa</taxon>
        <taxon>Ecdysozoa</taxon>
        <taxon>Arthropoda</taxon>
        <taxon>Hexapoda</taxon>
        <taxon>Insecta</taxon>
        <taxon>Pterygota</taxon>
        <taxon>Neoptera</taxon>
        <taxon>Paraneoptera</taxon>
        <taxon>Hemiptera</taxon>
        <taxon>Sternorrhyncha</taxon>
        <taxon>Aphidomorpha</taxon>
        <taxon>Aphidoidea</taxon>
        <taxon>Aphididae</taxon>
        <taxon>Aphidini</taxon>
        <taxon>Aphis</taxon>
        <taxon>Aphis</taxon>
    </lineage>
</organism>
<dbReference type="InterPro" id="IPR048367">
    <property type="entry name" value="TNP-like_RNaseH_C"/>
</dbReference>
<proteinExistence type="predicted"/>
<gene>
    <name evidence="2" type="ORF">AGLY_014070</name>
</gene>
<feature type="domain" description="Transposable element P transposase-like RNase H C-terminal" evidence="1">
    <location>
        <begin position="41"/>
        <end position="73"/>
    </location>
</feature>
<dbReference type="AlphaFoldDB" id="A0A6G0T4E1"/>
<protein>
    <recommendedName>
        <fullName evidence="1">Transposable element P transposase-like RNase H C-terminal domain-containing protein</fullName>
    </recommendedName>
</protein>
<dbReference type="Pfam" id="PF21789">
    <property type="entry name" value="TNP-like_RNaseH_C"/>
    <property type="match status" value="1"/>
</dbReference>
<name>A0A6G0T4E1_APHGL</name>
<evidence type="ECO:0000313" key="2">
    <source>
        <dbReference type="EMBL" id="KAE9525543.1"/>
    </source>
</evidence>
<reference evidence="2 3" key="1">
    <citation type="submission" date="2019-08" db="EMBL/GenBank/DDBJ databases">
        <title>The genome of the soybean aphid Biotype 1, its phylome, world population structure and adaptation to the North American continent.</title>
        <authorList>
            <person name="Giordano R."/>
            <person name="Donthu R.K."/>
            <person name="Hernandez A.G."/>
            <person name="Wright C.L."/>
            <person name="Zimin A.V."/>
        </authorList>
    </citation>
    <scope>NUCLEOTIDE SEQUENCE [LARGE SCALE GENOMIC DNA]</scope>
    <source>
        <tissue evidence="2">Whole aphids</tissue>
    </source>
</reference>
<evidence type="ECO:0000313" key="3">
    <source>
        <dbReference type="Proteomes" id="UP000475862"/>
    </source>
</evidence>
<dbReference type="Proteomes" id="UP000475862">
    <property type="component" value="Unassembled WGS sequence"/>
</dbReference>
<dbReference type="OrthoDB" id="6590623at2759"/>
<comment type="caution">
    <text evidence="2">The sequence shown here is derived from an EMBL/GenBank/DDBJ whole genome shotgun (WGS) entry which is preliminary data.</text>
</comment>
<evidence type="ECO:0000259" key="1">
    <source>
        <dbReference type="Pfam" id="PF21789"/>
    </source>
</evidence>
<keyword evidence="3" id="KW-1185">Reference proteome</keyword>
<accession>A0A6G0T4E1</accession>
<dbReference type="EMBL" id="VYZN01000059">
    <property type="protein sequence ID" value="KAE9525543.1"/>
    <property type="molecule type" value="Genomic_DNA"/>
</dbReference>
<sequence length="173" mass="19662">MEKSIPPCVKNWIQTLHAFKYLWNEKLKKISNFKFLIPRNINQDSIECLFGSIRSHGVRNINPTSYQFIASFKTLLINNFSSVNTSTSYEKVNIHLSLDLPTIIPKTVTSGLTIGYVSGYIIGWILKICNNCTVCKGNITQTTITNVLIKARCYSKQILFKVIMCYTVETHCG</sequence>